<dbReference type="RefSeq" id="WP_125713708.1">
    <property type="nucleotide sequence ID" value="NZ_JBHTOP010000022.1"/>
</dbReference>
<dbReference type="Pfam" id="PF13419">
    <property type="entry name" value="HAD_2"/>
    <property type="match status" value="1"/>
</dbReference>
<dbReference type="GO" id="GO:0008253">
    <property type="term" value="F:5'-nucleotidase activity"/>
    <property type="evidence" value="ECO:0007669"/>
    <property type="project" value="UniProtKB-EC"/>
</dbReference>
<dbReference type="PANTHER" id="PTHR47478:SF1">
    <property type="entry name" value="PYRIMIDINE 5'-NUCLEOTIDASE YJJG"/>
    <property type="match status" value="1"/>
</dbReference>
<proteinExistence type="predicted"/>
<dbReference type="InterPro" id="IPR041492">
    <property type="entry name" value="HAD_2"/>
</dbReference>
<dbReference type="InterPro" id="IPR036412">
    <property type="entry name" value="HAD-like_sf"/>
</dbReference>
<protein>
    <submittedName>
        <fullName evidence="1">YjjG family noncanonical pyrimidine nucleotidase</fullName>
        <ecNumber evidence="1">3.1.3.5</ecNumber>
    </submittedName>
</protein>
<dbReference type="Proteomes" id="UP001597267">
    <property type="component" value="Unassembled WGS sequence"/>
</dbReference>
<dbReference type="InterPro" id="IPR052550">
    <property type="entry name" value="Pyrimidine_5'-ntase_YjjG"/>
</dbReference>
<evidence type="ECO:0000313" key="1">
    <source>
        <dbReference type="EMBL" id="MFD1671710.1"/>
    </source>
</evidence>
<dbReference type="PANTHER" id="PTHR47478">
    <property type="match status" value="1"/>
</dbReference>
<sequence>MSYKFLLFDLDDTIFNFSAAEYTALAAMFTEIGIELTPELRHQYHLFNQRLWQMYEKDQITRAELLKTRFILFFKKMKLDNRGMNIDHLYRDCLAAQHQLLPDAELLLQTLHKTYRLFAVTNGIAQTQNRRLTESGIDRYFDDIFISEAIGHQKPQKPFFDYTFAHIPNFESTQALLIGDSLSADILGGQNAKVDTVWFNPDFQPNRTKILPIYQISRLLDLNQLLIEQD</sequence>
<reference evidence="2" key="1">
    <citation type="journal article" date="2019" name="Int. J. Syst. Evol. Microbiol.">
        <title>The Global Catalogue of Microorganisms (GCM) 10K type strain sequencing project: providing services to taxonomists for standard genome sequencing and annotation.</title>
        <authorList>
            <consortium name="The Broad Institute Genomics Platform"/>
            <consortium name="The Broad Institute Genome Sequencing Center for Infectious Disease"/>
            <person name="Wu L."/>
            <person name="Ma J."/>
        </authorList>
    </citation>
    <scope>NUCLEOTIDE SEQUENCE [LARGE SCALE GENOMIC DNA]</scope>
    <source>
        <strain evidence="2">CCM 8896</strain>
    </source>
</reference>
<dbReference type="InterPro" id="IPR011951">
    <property type="entry name" value="HAD-SF_hydro_IA_YjjG/PynA"/>
</dbReference>
<keyword evidence="1" id="KW-0378">Hydrolase</keyword>
<dbReference type="EMBL" id="JBHTOP010000022">
    <property type="protein sequence ID" value="MFD1671710.1"/>
    <property type="molecule type" value="Genomic_DNA"/>
</dbReference>
<name>A0ABW4J939_9LACO</name>
<dbReference type="InterPro" id="IPR023214">
    <property type="entry name" value="HAD_sf"/>
</dbReference>
<evidence type="ECO:0000313" key="2">
    <source>
        <dbReference type="Proteomes" id="UP001597267"/>
    </source>
</evidence>
<gene>
    <name evidence="1" type="ORF">ACFQ5M_06375</name>
</gene>
<keyword evidence="2" id="KW-1185">Reference proteome</keyword>
<dbReference type="EC" id="3.1.3.5" evidence="1"/>
<dbReference type="Gene3D" id="3.40.50.1000">
    <property type="entry name" value="HAD superfamily/HAD-like"/>
    <property type="match status" value="1"/>
</dbReference>
<dbReference type="SFLD" id="SFLDS00003">
    <property type="entry name" value="Haloacid_Dehalogenase"/>
    <property type="match status" value="1"/>
</dbReference>
<organism evidence="1 2">
    <name type="scientific">Agrilactobacillus yilanensis</name>
    <dbReference type="NCBI Taxonomy" id="2485997"/>
    <lineage>
        <taxon>Bacteria</taxon>
        <taxon>Bacillati</taxon>
        <taxon>Bacillota</taxon>
        <taxon>Bacilli</taxon>
        <taxon>Lactobacillales</taxon>
        <taxon>Lactobacillaceae</taxon>
        <taxon>Agrilactobacillus</taxon>
    </lineage>
</organism>
<dbReference type="InterPro" id="IPR006439">
    <property type="entry name" value="HAD-SF_hydro_IA"/>
</dbReference>
<dbReference type="NCBIfam" id="TIGR01549">
    <property type="entry name" value="HAD-SF-IA-v1"/>
    <property type="match status" value="1"/>
</dbReference>
<dbReference type="NCBIfam" id="TIGR02254">
    <property type="entry name" value="YjjG_YfnB"/>
    <property type="match status" value="1"/>
</dbReference>
<dbReference type="SUPFAM" id="SSF56784">
    <property type="entry name" value="HAD-like"/>
    <property type="match status" value="1"/>
</dbReference>
<dbReference type="InterPro" id="IPR023198">
    <property type="entry name" value="PGP-like_dom2"/>
</dbReference>
<dbReference type="Gene3D" id="1.10.150.240">
    <property type="entry name" value="Putative phosphatase, domain 2"/>
    <property type="match status" value="1"/>
</dbReference>
<accession>A0ABW4J939</accession>
<dbReference type="SFLD" id="SFLDG01129">
    <property type="entry name" value="C1.5:_HAD__Beta-PGM__Phosphata"/>
    <property type="match status" value="1"/>
</dbReference>
<comment type="caution">
    <text evidence="1">The sequence shown here is derived from an EMBL/GenBank/DDBJ whole genome shotgun (WGS) entry which is preliminary data.</text>
</comment>